<feature type="compositionally biased region" description="Low complexity" evidence="2">
    <location>
        <begin position="32"/>
        <end position="48"/>
    </location>
</feature>
<keyword evidence="5" id="KW-1185">Reference proteome</keyword>
<dbReference type="InterPro" id="IPR001878">
    <property type="entry name" value="Znf_CCHC"/>
</dbReference>
<dbReference type="AlphaFoldDB" id="A0AAV0X226"/>
<sequence>MTFNGPVTIMPMRHSTGPALADPPPRHPPAKTPTTARHPPAKTATAARRPPPRKAIAKRRCYRCRHVGHTVQQCPELQHPVSSNSDIVVFATHLKQTHHPYDRRSSVPNTAVESSRHRVSRSSEDHRVVSEEFRDGSSRSRTLHQSLTVLSPLDEAPGGRSRFTATAAASTESRRRHNDKR</sequence>
<dbReference type="Proteomes" id="UP001160148">
    <property type="component" value="Unassembled WGS sequence"/>
</dbReference>
<feature type="compositionally biased region" description="Basic and acidic residues" evidence="2">
    <location>
        <begin position="121"/>
        <end position="138"/>
    </location>
</feature>
<feature type="region of interest" description="Disordered" evidence="2">
    <location>
        <begin position="1"/>
        <end position="54"/>
    </location>
</feature>
<proteinExistence type="predicted"/>
<keyword evidence="1" id="KW-0862">Zinc</keyword>
<accession>A0AAV0X226</accession>
<evidence type="ECO:0000259" key="3">
    <source>
        <dbReference type="PROSITE" id="PS50158"/>
    </source>
</evidence>
<evidence type="ECO:0000313" key="5">
    <source>
        <dbReference type="Proteomes" id="UP001160148"/>
    </source>
</evidence>
<evidence type="ECO:0000256" key="2">
    <source>
        <dbReference type="SAM" id="MobiDB-lite"/>
    </source>
</evidence>
<feature type="compositionally biased region" description="Pro residues" evidence="2">
    <location>
        <begin position="21"/>
        <end position="31"/>
    </location>
</feature>
<feature type="region of interest" description="Disordered" evidence="2">
    <location>
        <begin position="97"/>
        <end position="181"/>
    </location>
</feature>
<protein>
    <recommendedName>
        <fullName evidence="3">CCHC-type domain-containing protein</fullName>
    </recommendedName>
</protein>
<feature type="domain" description="CCHC-type" evidence="3">
    <location>
        <begin position="59"/>
        <end position="76"/>
    </location>
</feature>
<dbReference type="EMBL" id="CARXXK010000003">
    <property type="protein sequence ID" value="CAI6361781.1"/>
    <property type="molecule type" value="Genomic_DNA"/>
</dbReference>
<organism evidence="4 5">
    <name type="scientific">Macrosiphum euphorbiae</name>
    <name type="common">potato aphid</name>
    <dbReference type="NCBI Taxonomy" id="13131"/>
    <lineage>
        <taxon>Eukaryota</taxon>
        <taxon>Metazoa</taxon>
        <taxon>Ecdysozoa</taxon>
        <taxon>Arthropoda</taxon>
        <taxon>Hexapoda</taxon>
        <taxon>Insecta</taxon>
        <taxon>Pterygota</taxon>
        <taxon>Neoptera</taxon>
        <taxon>Paraneoptera</taxon>
        <taxon>Hemiptera</taxon>
        <taxon>Sternorrhyncha</taxon>
        <taxon>Aphidomorpha</taxon>
        <taxon>Aphidoidea</taxon>
        <taxon>Aphididae</taxon>
        <taxon>Macrosiphini</taxon>
        <taxon>Macrosiphum</taxon>
    </lineage>
</organism>
<dbReference type="Gene3D" id="4.10.60.10">
    <property type="entry name" value="Zinc finger, CCHC-type"/>
    <property type="match status" value="1"/>
</dbReference>
<keyword evidence="1" id="KW-0863">Zinc-finger</keyword>
<dbReference type="SUPFAM" id="SSF57756">
    <property type="entry name" value="Retrovirus zinc finger-like domains"/>
    <property type="match status" value="1"/>
</dbReference>
<reference evidence="4 5" key="1">
    <citation type="submission" date="2023-01" db="EMBL/GenBank/DDBJ databases">
        <authorList>
            <person name="Whitehead M."/>
        </authorList>
    </citation>
    <scope>NUCLEOTIDE SEQUENCE [LARGE SCALE GENOMIC DNA]</scope>
</reference>
<dbReference type="GO" id="GO:0008270">
    <property type="term" value="F:zinc ion binding"/>
    <property type="evidence" value="ECO:0007669"/>
    <property type="project" value="UniProtKB-KW"/>
</dbReference>
<dbReference type="PROSITE" id="PS50158">
    <property type="entry name" value="ZF_CCHC"/>
    <property type="match status" value="1"/>
</dbReference>
<dbReference type="InterPro" id="IPR036875">
    <property type="entry name" value="Znf_CCHC_sf"/>
</dbReference>
<name>A0AAV0X226_9HEMI</name>
<feature type="compositionally biased region" description="Low complexity" evidence="2">
    <location>
        <begin position="160"/>
        <end position="171"/>
    </location>
</feature>
<comment type="caution">
    <text evidence="4">The sequence shown here is derived from an EMBL/GenBank/DDBJ whole genome shotgun (WGS) entry which is preliminary data.</text>
</comment>
<evidence type="ECO:0000256" key="1">
    <source>
        <dbReference type="PROSITE-ProRule" id="PRU00047"/>
    </source>
</evidence>
<evidence type="ECO:0000313" key="4">
    <source>
        <dbReference type="EMBL" id="CAI6361781.1"/>
    </source>
</evidence>
<keyword evidence="1" id="KW-0479">Metal-binding</keyword>
<dbReference type="GO" id="GO:0003676">
    <property type="term" value="F:nucleic acid binding"/>
    <property type="evidence" value="ECO:0007669"/>
    <property type="project" value="InterPro"/>
</dbReference>
<gene>
    <name evidence="4" type="ORF">MEUPH1_LOCUS16925</name>
</gene>
<feature type="compositionally biased region" description="Polar residues" evidence="2">
    <location>
        <begin position="139"/>
        <end position="149"/>
    </location>
</feature>